<protein>
    <recommendedName>
        <fullName evidence="11">Protein kinase domain-containing protein</fullName>
    </recommendedName>
</protein>
<dbReference type="SUPFAM" id="SSF52058">
    <property type="entry name" value="L domain-like"/>
    <property type="match status" value="1"/>
</dbReference>
<dbReference type="GO" id="GO:0004672">
    <property type="term" value="F:protein kinase activity"/>
    <property type="evidence" value="ECO:0007669"/>
    <property type="project" value="InterPro"/>
</dbReference>
<sequence length="619" mass="67790">MDWERRALSLMDWERRALSLCFTALWVVSQVSAEDDSQCLKDFKASVHDPDNRLSSWNFGNSSQGSVCSFTGVSCWNPQENKIMSLKLQNYGLSGTFPSGLIRCAALQNLDLSGNAFSGSIPSDICKQVPYLQSLDLSQNSFSGNIPFALQDCQYLQSLKLQNNRLSGEIPGGIGNLPKLTILDVSSNSLSGQIPSTFVNRPSDLGNGSPFPASAFIGNPDLCGPPLGDSCSSKSNTGMIIGIIVAVAAVLAVIGAGFMWFLLIRPRKENTTLFKDEQQWARSIRAPKSIVVSLFEQPLKKLKLSDLMAATNGFSKANIIGEGSTGTMYKAVLPDGSMLAVKLLSRSNRDFQAEIETLGKLRHRNLVPLLGYCSVASKKLLIYKHMVSGSLRECLHGGHDDIKLDWVARLKIAIGASRGLAWLHHTCNPRIIHRNISSNTILLDEEYEPRITDFGLARLINPVDTHISTVVSGDFGDLGYVPPEYSRTLTATVKGDVYSFGVVLLELATGQKANDVSTDDPFKGNLSEWITFLRSHGRAEEALDSSLKGQGFDNELKQFLRVGCACVVGNPKERPTMYEVYQLLVAIGEKFNISDDEGAAYMDFTIPSETDELISRNCY</sequence>
<feature type="chain" id="PRO_5035921900" description="Protein kinase domain-containing protein" evidence="10">
    <location>
        <begin position="34"/>
        <end position="619"/>
    </location>
</feature>
<dbReference type="PANTHER" id="PTHR48007:SF86">
    <property type="entry name" value="(WILD MALAYSIAN BANANA) HYPOTHETICAL PROTEIN"/>
    <property type="match status" value="1"/>
</dbReference>
<evidence type="ECO:0000256" key="10">
    <source>
        <dbReference type="SAM" id="SignalP"/>
    </source>
</evidence>
<dbReference type="CDD" id="cd14066">
    <property type="entry name" value="STKc_IRAK"/>
    <property type="match status" value="1"/>
</dbReference>
<keyword evidence="5" id="KW-0677">Repeat</keyword>
<evidence type="ECO:0000256" key="3">
    <source>
        <dbReference type="ARBA" id="ARBA00022692"/>
    </source>
</evidence>
<dbReference type="EMBL" id="CM035409">
    <property type="protein sequence ID" value="KAH7438418.1"/>
    <property type="molecule type" value="Genomic_DNA"/>
</dbReference>
<keyword evidence="8" id="KW-0325">Glycoprotein</keyword>
<dbReference type="InterPro" id="IPR001611">
    <property type="entry name" value="Leu-rich_rpt"/>
</dbReference>
<dbReference type="Pfam" id="PF07714">
    <property type="entry name" value="PK_Tyr_Ser-Thr"/>
    <property type="match status" value="1"/>
</dbReference>
<dbReference type="Gene3D" id="3.80.10.10">
    <property type="entry name" value="Ribonuclease Inhibitor"/>
    <property type="match status" value="1"/>
</dbReference>
<feature type="transmembrane region" description="Helical" evidence="9">
    <location>
        <begin position="239"/>
        <end position="263"/>
    </location>
</feature>
<dbReference type="AlphaFoldDB" id="A0A8T2UUI9"/>
<dbReference type="InterPro" id="IPR046959">
    <property type="entry name" value="PRK1-6/SRF4-like"/>
</dbReference>
<dbReference type="InterPro" id="IPR032675">
    <property type="entry name" value="LRR_dom_sf"/>
</dbReference>
<evidence type="ECO:0000256" key="5">
    <source>
        <dbReference type="ARBA" id="ARBA00022737"/>
    </source>
</evidence>
<name>A0A8T2UUI9_CERRI</name>
<dbReference type="GO" id="GO:0016020">
    <property type="term" value="C:membrane"/>
    <property type="evidence" value="ECO:0007669"/>
    <property type="project" value="UniProtKB-SubCell"/>
</dbReference>
<comment type="subcellular location">
    <subcellularLocation>
        <location evidence="1">Membrane</location>
        <topology evidence="1">Single-pass membrane protein</topology>
    </subcellularLocation>
</comment>
<reference evidence="12" key="1">
    <citation type="submission" date="2021-08" db="EMBL/GenBank/DDBJ databases">
        <title>WGS assembly of Ceratopteris richardii.</title>
        <authorList>
            <person name="Marchant D.B."/>
            <person name="Chen G."/>
            <person name="Jenkins J."/>
            <person name="Shu S."/>
            <person name="Leebens-Mack J."/>
            <person name="Grimwood J."/>
            <person name="Schmutz J."/>
            <person name="Soltis P."/>
            <person name="Soltis D."/>
            <person name="Chen Z.-H."/>
        </authorList>
    </citation>
    <scope>NUCLEOTIDE SEQUENCE</scope>
    <source>
        <strain evidence="12">Whitten #5841</strain>
        <tissue evidence="12">Leaf</tissue>
    </source>
</reference>
<dbReference type="Gene3D" id="1.10.510.10">
    <property type="entry name" value="Transferase(Phosphotransferase) domain 1"/>
    <property type="match status" value="1"/>
</dbReference>
<organism evidence="12 13">
    <name type="scientific">Ceratopteris richardii</name>
    <name type="common">Triangle waterfern</name>
    <dbReference type="NCBI Taxonomy" id="49495"/>
    <lineage>
        <taxon>Eukaryota</taxon>
        <taxon>Viridiplantae</taxon>
        <taxon>Streptophyta</taxon>
        <taxon>Embryophyta</taxon>
        <taxon>Tracheophyta</taxon>
        <taxon>Polypodiopsida</taxon>
        <taxon>Polypodiidae</taxon>
        <taxon>Polypodiales</taxon>
        <taxon>Pteridineae</taxon>
        <taxon>Pteridaceae</taxon>
        <taxon>Parkerioideae</taxon>
        <taxon>Ceratopteris</taxon>
    </lineage>
</organism>
<dbReference type="PROSITE" id="PS50011">
    <property type="entry name" value="PROTEIN_KINASE_DOM"/>
    <property type="match status" value="1"/>
</dbReference>
<dbReference type="FunFam" id="3.30.200.20:FF:000466">
    <property type="entry name" value="Putative LRR receptor-like serine/threonine-protein kinase"/>
    <property type="match status" value="1"/>
</dbReference>
<keyword evidence="2" id="KW-0433">Leucine-rich repeat</keyword>
<feature type="domain" description="Protein kinase" evidence="11">
    <location>
        <begin position="314"/>
        <end position="584"/>
    </location>
</feature>
<evidence type="ECO:0000256" key="2">
    <source>
        <dbReference type="ARBA" id="ARBA00022614"/>
    </source>
</evidence>
<dbReference type="FunFam" id="1.10.510.10:FF:000095">
    <property type="entry name" value="protein STRUBBELIG-RECEPTOR FAMILY 8"/>
    <property type="match status" value="1"/>
</dbReference>
<dbReference type="InterPro" id="IPR000719">
    <property type="entry name" value="Prot_kinase_dom"/>
</dbReference>
<dbReference type="SUPFAM" id="SSF56112">
    <property type="entry name" value="Protein kinase-like (PK-like)"/>
    <property type="match status" value="1"/>
</dbReference>
<dbReference type="PANTHER" id="PTHR48007">
    <property type="entry name" value="LEUCINE-RICH REPEAT RECEPTOR-LIKE PROTEIN KINASE PXC1"/>
    <property type="match status" value="1"/>
</dbReference>
<accession>A0A8T2UUI9</accession>
<keyword evidence="13" id="KW-1185">Reference proteome</keyword>
<keyword evidence="7 9" id="KW-0472">Membrane</keyword>
<dbReference type="OrthoDB" id="2151624at2759"/>
<dbReference type="InterPro" id="IPR013210">
    <property type="entry name" value="LRR_N_plant-typ"/>
</dbReference>
<dbReference type="Proteomes" id="UP000825935">
    <property type="component" value="Chromosome 4"/>
</dbReference>
<evidence type="ECO:0000256" key="4">
    <source>
        <dbReference type="ARBA" id="ARBA00022729"/>
    </source>
</evidence>
<dbReference type="OMA" id="REDYANN"/>
<feature type="signal peptide" evidence="10">
    <location>
        <begin position="1"/>
        <end position="33"/>
    </location>
</feature>
<evidence type="ECO:0000256" key="1">
    <source>
        <dbReference type="ARBA" id="ARBA00004167"/>
    </source>
</evidence>
<dbReference type="GO" id="GO:0005524">
    <property type="term" value="F:ATP binding"/>
    <property type="evidence" value="ECO:0007669"/>
    <property type="project" value="InterPro"/>
</dbReference>
<evidence type="ECO:0000256" key="6">
    <source>
        <dbReference type="ARBA" id="ARBA00022989"/>
    </source>
</evidence>
<gene>
    <name evidence="12" type="ORF">KP509_04G014300</name>
</gene>
<comment type="caution">
    <text evidence="12">The sequence shown here is derived from an EMBL/GenBank/DDBJ whole genome shotgun (WGS) entry which is preliminary data.</text>
</comment>
<evidence type="ECO:0000259" key="11">
    <source>
        <dbReference type="PROSITE" id="PS50011"/>
    </source>
</evidence>
<dbReference type="InterPro" id="IPR001245">
    <property type="entry name" value="Ser-Thr/Tyr_kinase_cat_dom"/>
</dbReference>
<keyword evidence="6 9" id="KW-1133">Transmembrane helix</keyword>
<evidence type="ECO:0000256" key="7">
    <source>
        <dbReference type="ARBA" id="ARBA00023136"/>
    </source>
</evidence>
<keyword evidence="4 10" id="KW-0732">Signal</keyword>
<evidence type="ECO:0000313" key="12">
    <source>
        <dbReference type="EMBL" id="KAH7438418.1"/>
    </source>
</evidence>
<dbReference type="FunFam" id="3.80.10.10:FF:000275">
    <property type="entry name" value="Leucine-rich repeat receptor-like protein kinase"/>
    <property type="match status" value="1"/>
</dbReference>
<dbReference type="InterPro" id="IPR011009">
    <property type="entry name" value="Kinase-like_dom_sf"/>
</dbReference>
<dbReference type="Pfam" id="PF00560">
    <property type="entry name" value="LRR_1"/>
    <property type="match status" value="1"/>
</dbReference>
<keyword evidence="3 9" id="KW-0812">Transmembrane</keyword>
<dbReference type="Pfam" id="PF13855">
    <property type="entry name" value="LRR_8"/>
    <property type="match status" value="1"/>
</dbReference>
<evidence type="ECO:0000256" key="8">
    <source>
        <dbReference type="ARBA" id="ARBA00023180"/>
    </source>
</evidence>
<dbReference type="Gene3D" id="3.30.200.20">
    <property type="entry name" value="Phosphorylase Kinase, domain 1"/>
    <property type="match status" value="1"/>
</dbReference>
<evidence type="ECO:0000256" key="9">
    <source>
        <dbReference type="SAM" id="Phobius"/>
    </source>
</evidence>
<evidence type="ECO:0000313" key="13">
    <source>
        <dbReference type="Proteomes" id="UP000825935"/>
    </source>
</evidence>
<dbReference type="Pfam" id="PF08263">
    <property type="entry name" value="LRRNT_2"/>
    <property type="match status" value="1"/>
</dbReference>
<proteinExistence type="predicted"/>